<dbReference type="GO" id="GO:0005829">
    <property type="term" value="C:cytosol"/>
    <property type="evidence" value="ECO:0007669"/>
    <property type="project" value="TreeGrafter"/>
</dbReference>
<comment type="subcellular location">
    <subcellularLocation>
        <location evidence="3 16">Cytoplasm</location>
    </subcellularLocation>
</comment>
<evidence type="ECO:0000256" key="16">
    <source>
        <dbReference type="HAMAP-Rule" id="MF_00037"/>
    </source>
</evidence>
<keyword evidence="10 16" id="KW-0133">Cell shape</keyword>
<evidence type="ECO:0000256" key="6">
    <source>
        <dbReference type="ARBA" id="ARBA00022618"/>
    </source>
</evidence>
<keyword evidence="7 16" id="KW-0285">Flavoprotein</keyword>
<sequence length="376" mass="41617">MELFAQEIAALEATKERQAKYMQATQSKEWSDFLLTFPNIRKNVRLNDYCNFAVGGLAKLFLEITSEAELVHLFCYLQAHKLELPLAIIGQGCNLLVADAGVSALVLYLGPKFSRVALQADYNTWDYPYIEEALRQKRQAQADFSETDLANYCLVHAQAGQTLKELVRQLAAKSYTGLEFACGIPGTLGGTTYMNAGAYGGSVSDCIVGVRYLAKTGDIVEIRPSYMELAYRSSYFMRKEMQGAVILGVSYLLKRGDKADIDAKIAELTEKRCTMQPLDLPSAGSIFKRPVPFYAGKLISDANLKGYRIGGAEVSTIHAGFIVNISRMCTAKDVCKVIHHVQTVIKAQNDVLLETEVRYFGDFTAADFADCEVEHV</sequence>
<keyword evidence="11 16" id="KW-0573">Peptidoglycan synthesis</keyword>
<keyword evidence="6 16" id="KW-0132">Cell division</keyword>
<evidence type="ECO:0000313" key="19">
    <source>
        <dbReference type="Proteomes" id="UP000070080"/>
    </source>
</evidence>
<accession>A0A133YH41</accession>
<dbReference type="Gene3D" id="3.90.78.10">
    <property type="entry name" value="UDP-N-acetylenolpyruvoylglucosamine reductase, C-terminal domain"/>
    <property type="match status" value="1"/>
</dbReference>
<evidence type="ECO:0000256" key="13">
    <source>
        <dbReference type="ARBA" id="ARBA00023306"/>
    </source>
</evidence>
<evidence type="ECO:0000256" key="2">
    <source>
        <dbReference type="ARBA" id="ARBA00003921"/>
    </source>
</evidence>
<name>A0A133YH41_9FIRM</name>
<dbReference type="InterPro" id="IPR016166">
    <property type="entry name" value="FAD-bd_PCMH"/>
</dbReference>
<feature type="active site" description="Proton donor" evidence="16">
    <location>
        <position position="285"/>
    </location>
</feature>
<dbReference type="NCBIfam" id="TIGR00179">
    <property type="entry name" value="murB"/>
    <property type="match status" value="1"/>
</dbReference>
<keyword evidence="12 16" id="KW-0560">Oxidoreductase</keyword>
<dbReference type="GO" id="GO:0008360">
    <property type="term" value="P:regulation of cell shape"/>
    <property type="evidence" value="ECO:0007669"/>
    <property type="project" value="UniProtKB-KW"/>
</dbReference>
<evidence type="ECO:0000256" key="8">
    <source>
        <dbReference type="ARBA" id="ARBA00022827"/>
    </source>
</evidence>
<dbReference type="Gene3D" id="3.30.465.10">
    <property type="match status" value="1"/>
</dbReference>
<dbReference type="InterPro" id="IPR011601">
    <property type="entry name" value="MurB_C"/>
</dbReference>
<dbReference type="Gene3D" id="3.30.43.10">
    <property type="entry name" value="Uridine Diphospho-n-acetylenolpyruvylglucosamine Reductase, domain 2"/>
    <property type="match status" value="1"/>
</dbReference>
<dbReference type="HAMAP" id="MF_00037">
    <property type="entry name" value="MurB"/>
    <property type="match status" value="1"/>
</dbReference>
<dbReference type="GO" id="GO:0071555">
    <property type="term" value="P:cell wall organization"/>
    <property type="evidence" value="ECO:0007669"/>
    <property type="project" value="UniProtKB-KW"/>
</dbReference>
<dbReference type="NCBIfam" id="NF010480">
    <property type="entry name" value="PRK13905.1"/>
    <property type="match status" value="1"/>
</dbReference>
<evidence type="ECO:0000256" key="1">
    <source>
        <dbReference type="ARBA" id="ARBA00001974"/>
    </source>
</evidence>
<comment type="similarity">
    <text evidence="16">Belongs to the MurB family.</text>
</comment>
<evidence type="ECO:0000256" key="10">
    <source>
        <dbReference type="ARBA" id="ARBA00022960"/>
    </source>
</evidence>
<comment type="catalytic activity">
    <reaction evidence="15 16">
        <text>UDP-N-acetyl-alpha-D-muramate + NADP(+) = UDP-N-acetyl-3-O-(1-carboxyvinyl)-alpha-D-glucosamine + NADPH + H(+)</text>
        <dbReference type="Rhea" id="RHEA:12248"/>
        <dbReference type="ChEBI" id="CHEBI:15378"/>
        <dbReference type="ChEBI" id="CHEBI:57783"/>
        <dbReference type="ChEBI" id="CHEBI:58349"/>
        <dbReference type="ChEBI" id="CHEBI:68483"/>
        <dbReference type="ChEBI" id="CHEBI:70757"/>
        <dbReference type="EC" id="1.3.1.98"/>
    </reaction>
</comment>
<dbReference type="PANTHER" id="PTHR21071">
    <property type="entry name" value="UDP-N-ACETYLENOLPYRUVOYLGLUCOSAMINE REDUCTASE"/>
    <property type="match status" value="1"/>
</dbReference>
<dbReference type="GO" id="GO:0009252">
    <property type="term" value="P:peptidoglycan biosynthetic process"/>
    <property type="evidence" value="ECO:0007669"/>
    <property type="project" value="UniProtKB-UniRule"/>
</dbReference>
<keyword evidence="19" id="KW-1185">Reference proteome</keyword>
<dbReference type="Proteomes" id="UP000070080">
    <property type="component" value="Unassembled WGS sequence"/>
</dbReference>
<protein>
    <recommendedName>
        <fullName evidence="16">UDP-N-acetylenolpyruvoylglucosamine reductase</fullName>
        <ecNumber evidence="16">1.3.1.98</ecNumber>
    </recommendedName>
    <alternativeName>
        <fullName evidence="16">UDP-N-acetylmuramate dehydrogenase</fullName>
    </alternativeName>
</protein>
<evidence type="ECO:0000256" key="9">
    <source>
        <dbReference type="ARBA" id="ARBA00022857"/>
    </source>
</evidence>
<dbReference type="Pfam" id="PF02873">
    <property type="entry name" value="MurB_C"/>
    <property type="match status" value="1"/>
</dbReference>
<keyword evidence="5 16" id="KW-0963">Cytoplasm</keyword>
<dbReference type="SUPFAM" id="SSF56176">
    <property type="entry name" value="FAD-binding/transporter-associated domain-like"/>
    <property type="match status" value="2"/>
</dbReference>
<evidence type="ECO:0000256" key="7">
    <source>
        <dbReference type="ARBA" id="ARBA00022630"/>
    </source>
</evidence>
<evidence type="ECO:0000256" key="15">
    <source>
        <dbReference type="ARBA" id="ARBA00048914"/>
    </source>
</evidence>
<dbReference type="GO" id="GO:0071949">
    <property type="term" value="F:FAD binding"/>
    <property type="evidence" value="ECO:0007669"/>
    <property type="project" value="InterPro"/>
</dbReference>
<dbReference type="OrthoDB" id="9804753at2"/>
<evidence type="ECO:0000259" key="17">
    <source>
        <dbReference type="PROSITE" id="PS51387"/>
    </source>
</evidence>
<feature type="active site" evidence="16">
    <location>
        <position position="356"/>
    </location>
</feature>
<dbReference type="AlphaFoldDB" id="A0A133YH41"/>
<dbReference type="GO" id="GO:0008762">
    <property type="term" value="F:UDP-N-acetylmuramate dehydrogenase activity"/>
    <property type="evidence" value="ECO:0007669"/>
    <property type="project" value="UniProtKB-UniRule"/>
</dbReference>
<dbReference type="PROSITE" id="PS51387">
    <property type="entry name" value="FAD_PCMH"/>
    <property type="match status" value="1"/>
</dbReference>
<evidence type="ECO:0000256" key="5">
    <source>
        <dbReference type="ARBA" id="ARBA00022490"/>
    </source>
</evidence>
<keyword evidence="14 16" id="KW-0961">Cell wall biogenesis/degradation</keyword>
<dbReference type="InterPro" id="IPR016167">
    <property type="entry name" value="FAD-bd_PCMH_sub1"/>
</dbReference>
<dbReference type="PANTHER" id="PTHR21071:SF4">
    <property type="entry name" value="UDP-N-ACETYLENOLPYRUVOYLGLUCOSAMINE REDUCTASE"/>
    <property type="match status" value="1"/>
</dbReference>
<dbReference type="UniPathway" id="UPA00219"/>
<dbReference type="InterPro" id="IPR016169">
    <property type="entry name" value="FAD-bd_PCMH_sub2"/>
</dbReference>
<comment type="cofactor">
    <cofactor evidence="1 16">
        <name>FAD</name>
        <dbReference type="ChEBI" id="CHEBI:57692"/>
    </cofactor>
</comment>
<evidence type="ECO:0000256" key="14">
    <source>
        <dbReference type="ARBA" id="ARBA00023316"/>
    </source>
</evidence>
<proteinExistence type="inferred from homology"/>
<evidence type="ECO:0000313" key="18">
    <source>
        <dbReference type="EMBL" id="KXB42512.1"/>
    </source>
</evidence>
<evidence type="ECO:0000256" key="11">
    <source>
        <dbReference type="ARBA" id="ARBA00022984"/>
    </source>
</evidence>
<evidence type="ECO:0000256" key="12">
    <source>
        <dbReference type="ARBA" id="ARBA00023002"/>
    </source>
</evidence>
<dbReference type="STRING" id="1497955.HMPREF1872_00188"/>
<feature type="active site" evidence="16">
    <location>
        <position position="232"/>
    </location>
</feature>
<dbReference type="InterPro" id="IPR003170">
    <property type="entry name" value="MurB"/>
</dbReference>
<gene>
    <name evidence="16" type="primary">murB</name>
    <name evidence="18" type="ORF">HMPREF1872_00188</name>
</gene>
<comment type="caution">
    <text evidence="18">The sequence shown here is derived from an EMBL/GenBank/DDBJ whole genome shotgun (WGS) entry which is preliminary data.</text>
</comment>
<keyword evidence="13 16" id="KW-0131">Cell cycle</keyword>
<dbReference type="SUPFAM" id="SSF56194">
    <property type="entry name" value="Uridine diphospho-N-Acetylenolpyruvylglucosamine reductase, MurB, C-terminal domain"/>
    <property type="match status" value="1"/>
</dbReference>
<evidence type="ECO:0000256" key="3">
    <source>
        <dbReference type="ARBA" id="ARBA00004496"/>
    </source>
</evidence>
<dbReference type="EMBL" id="LSCV01000002">
    <property type="protein sequence ID" value="KXB42512.1"/>
    <property type="molecule type" value="Genomic_DNA"/>
</dbReference>
<evidence type="ECO:0000256" key="4">
    <source>
        <dbReference type="ARBA" id="ARBA00004752"/>
    </source>
</evidence>
<dbReference type="InterPro" id="IPR036318">
    <property type="entry name" value="FAD-bd_PCMH-like_sf"/>
</dbReference>
<reference evidence="19" key="1">
    <citation type="submission" date="2016-01" db="EMBL/GenBank/DDBJ databases">
        <authorList>
            <person name="Mitreva M."/>
            <person name="Pepin K.H."/>
            <person name="Mihindukulasuriya K.A."/>
            <person name="Fulton R."/>
            <person name="Fronick C."/>
            <person name="O'Laughlin M."/>
            <person name="Miner T."/>
            <person name="Herter B."/>
            <person name="Rosa B.A."/>
            <person name="Cordes M."/>
            <person name="Tomlinson C."/>
            <person name="Wollam A."/>
            <person name="Palsikar V.B."/>
            <person name="Mardis E.R."/>
            <person name="Wilson R.K."/>
        </authorList>
    </citation>
    <scope>NUCLEOTIDE SEQUENCE [LARGE SCALE GENOMIC DNA]</scope>
    <source>
        <strain evidence="19">KA00274</strain>
    </source>
</reference>
<dbReference type="InterPro" id="IPR006094">
    <property type="entry name" value="Oxid_FAD_bind_N"/>
</dbReference>
<dbReference type="InterPro" id="IPR036635">
    <property type="entry name" value="MurB_C_sf"/>
</dbReference>
<comment type="pathway">
    <text evidence="4 16">Cell wall biogenesis; peptidoglycan biosynthesis.</text>
</comment>
<dbReference type="EC" id="1.3.1.98" evidence="16"/>
<comment type="function">
    <text evidence="2 16">Cell wall formation.</text>
</comment>
<feature type="domain" description="FAD-binding PCMH-type" evidence="17">
    <location>
        <begin position="54"/>
        <end position="256"/>
    </location>
</feature>
<dbReference type="PATRIC" id="fig|1497955.3.peg.183"/>
<dbReference type="GO" id="GO:0051301">
    <property type="term" value="P:cell division"/>
    <property type="evidence" value="ECO:0007669"/>
    <property type="project" value="UniProtKB-KW"/>
</dbReference>
<organism evidence="18 19">
    <name type="scientific">Amygdalobacter nucleatus</name>
    <dbReference type="NCBI Taxonomy" id="3029274"/>
    <lineage>
        <taxon>Bacteria</taxon>
        <taxon>Bacillati</taxon>
        <taxon>Bacillota</taxon>
        <taxon>Clostridia</taxon>
        <taxon>Eubacteriales</taxon>
        <taxon>Oscillospiraceae</taxon>
        <taxon>Amygdalobacter</taxon>
    </lineage>
</organism>
<keyword evidence="8 16" id="KW-0274">FAD</keyword>
<keyword evidence="9 16" id="KW-0521">NADP</keyword>
<dbReference type="RefSeq" id="WP_066712575.1">
    <property type="nucleotide sequence ID" value="NZ_JARFNM010000001.1"/>
</dbReference>
<dbReference type="Pfam" id="PF01565">
    <property type="entry name" value="FAD_binding_4"/>
    <property type="match status" value="1"/>
</dbReference>